<dbReference type="Gene3D" id="3.30.342.10">
    <property type="entry name" value="DNA Polymerase, chain B, domain 1"/>
    <property type="match status" value="1"/>
</dbReference>
<protein>
    <recommendedName>
        <fullName evidence="7">DNA polymerase</fullName>
        <ecNumber evidence="7">2.7.7.7</ecNumber>
    </recommendedName>
</protein>
<keyword evidence="4 7" id="KW-0239">DNA-directed DNA polymerase</keyword>
<dbReference type="Gene3D" id="3.30.420.10">
    <property type="entry name" value="Ribonuclease H-like superfamily/Ribonuclease H"/>
    <property type="match status" value="1"/>
</dbReference>
<reference evidence="10 11" key="1">
    <citation type="submission" date="2022-04" db="EMBL/GenBank/DDBJ databases">
        <title>Complete genome of Methanothermobacter tenebrarum strain RMAS.</title>
        <authorList>
            <person name="Nakamura K."/>
            <person name="Oshima K."/>
            <person name="Hattori M."/>
            <person name="Kamagata Y."/>
            <person name="Takamizawa K."/>
        </authorList>
    </citation>
    <scope>NUCLEOTIDE SEQUENCE [LARGE SCALE GENOMIC DNA]</scope>
    <source>
        <strain evidence="10 11">RMAS</strain>
    </source>
</reference>
<dbReference type="SMART" id="SM00486">
    <property type="entry name" value="POLBc"/>
    <property type="match status" value="1"/>
</dbReference>
<keyword evidence="2 7" id="KW-0808">Transferase</keyword>
<evidence type="ECO:0000256" key="6">
    <source>
        <dbReference type="ARBA" id="ARBA00049244"/>
    </source>
</evidence>
<evidence type="ECO:0000256" key="4">
    <source>
        <dbReference type="ARBA" id="ARBA00022932"/>
    </source>
</evidence>
<dbReference type="InterPro" id="IPR006133">
    <property type="entry name" value="DNA-dir_DNA_pol_B_exonuc"/>
</dbReference>
<sequence length="575" mass="67137">MILLDIDYVTVEDVPVIRLFGRGEDKRPRIALDRSFKPYIYAIPSDADSCLEELEEAGFKELEVVERKDLGRPVDAIKIILDHPREVPRIREKIRNLEHVQEIREHDIPFYRRYLIDNGLFPMSKIELKGHSIESSQDIEVVELDEPPRTVKSKFPELEILAFDIEVYNPHGMPNPEEDEIIMISLYDSERKRIISTKGGHLNFVELVEDEKAILERFAEIIKDSKPDLLVGYNSDNFDFPYIRKRADILGVKLNIGWDGSTIKSLRRGFATATAIKGTIHVDLYPVMRRYINLDTYTLERVYFELFGEKKVELPGDQLWEYWDDKTLRDQLFKYSLEDVMATYRIAEKILPLNMEITRIVGQPLFDISRMATGQQVEWFLIRKAFEYGELVPNKPSPSELQRRRTQKVVGGYVKEPEKGLHENIVQFDFRSLYPSIIISKNISPDTLTEDPEEDCYVAPEAGYRFKKKPRGFVPSIIGQILDERMKIKNLMKAAEDPMEKRILDVQQEALKRLANTMYGVYGYTRFRWYCLECAEAITAWGRDYIKKTIKEAEKFGFHTVYADTDGFYATYQKK</sequence>
<dbReference type="Gene3D" id="3.90.1600.10">
    <property type="entry name" value="Palm domain of DNA polymerase"/>
    <property type="match status" value="1"/>
</dbReference>
<evidence type="ECO:0000256" key="1">
    <source>
        <dbReference type="ARBA" id="ARBA00005755"/>
    </source>
</evidence>
<dbReference type="EMBL" id="AP025698">
    <property type="protein sequence ID" value="BDH78840.1"/>
    <property type="molecule type" value="Genomic_DNA"/>
</dbReference>
<dbReference type="Proteomes" id="UP000831817">
    <property type="component" value="Chromosome"/>
</dbReference>
<feature type="domain" description="DNA-directed DNA polymerase family B exonuclease" evidence="9">
    <location>
        <begin position="102"/>
        <end position="302"/>
    </location>
</feature>
<dbReference type="GeneID" id="71964727"/>
<dbReference type="Pfam" id="PF03104">
    <property type="entry name" value="DNA_pol_B_exo1"/>
    <property type="match status" value="1"/>
</dbReference>
<accession>A0ABN6P9G4</accession>
<evidence type="ECO:0000256" key="3">
    <source>
        <dbReference type="ARBA" id="ARBA00022695"/>
    </source>
</evidence>
<evidence type="ECO:0000313" key="11">
    <source>
        <dbReference type="Proteomes" id="UP000831817"/>
    </source>
</evidence>
<dbReference type="Gene3D" id="1.10.287.690">
    <property type="entry name" value="Helix hairpin bin"/>
    <property type="match status" value="1"/>
</dbReference>
<dbReference type="InterPro" id="IPR050240">
    <property type="entry name" value="DNA_pol_type-B"/>
</dbReference>
<dbReference type="PROSITE" id="PS00116">
    <property type="entry name" value="DNA_POLYMERASE_B"/>
    <property type="match status" value="1"/>
</dbReference>
<dbReference type="InterPro" id="IPR036397">
    <property type="entry name" value="RNaseH_sf"/>
</dbReference>
<comment type="catalytic activity">
    <reaction evidence="6 7">
        <text>DNA(n) + a 2'-deoxyribonucleoside 5'-triphosphate = DNA(n+1) + diphosphate</text>
        <dbReference type="Rhea" id="RHEA:22508"/>
        <dbReference type="Rhea" id="RHEA-COMP:17339"/>
        <dbReference type="Rhea" id="RHEA-COMP:17340"/>
        <dbReference type="ChEBI" id="CHEBI:33019"/>
        <dbReference type="ChEBI" id="CHEBI:61560"/>
        <dbReference type="ChEBI" id="CHEBI:173112"/>
        <dbReference type="EC" id="2.7.7.7"/>
    </reaction>
</comment>
<comment type="similarity">
    <text evidence="1 7">Belongs to the DNA polymerase type-B family.</text>
</comment>
<dbReference type="SUPFAM" id="SSF56672">
    <property type="entry name" value="DNA/RNA polymerases"/>
    <property type="match status" value="1"/>
</dbReference>
<name>A0ABN6P9G4_9EURY</name>
<keyword evidence="3 7" id="KW-0548">Nucleotidyltransferase</keyword>
<evidence type="ECO:0000256" key="2">
    <source>
        <dbReference type="ARBA" id="ARBA00022679"/>
    </source>
</evidence>
<keyword evidence="7" id="KW-0235">DNA replication</keyword>
<evidence type="ECO:0000313" key="10">
    <source>
        <dbReference type="EMBL" id="BDH78840.1"/>
    </source>
</evidence>
<evidence type="ECO:0000256" key="5">
    <source>
        <dbReference type="ARBA" id="ARBA00023125"/>
    </source>
</evidence>
<dbReference type="InterPro" id="IPR012337">
    <property type="entry name" value="RNaseH-like_sf"/>
</dbReference>
<dbReference type="InterPro" id="IPR006134">
    <property type="entry name" value="DNA-dir_DNA_pol_B_multi_dom"/>
</dbReference>
<dbReference type="InterPro" id="IPR023211">
    <property type="entry name" value="DNA_pol_palm_dom_sf"/>
</dbReference>
<dbReference type="InterPro" id="IPR043502">
    <property type="entry name" value="DNA/RNA_pol_sf"/>
</dbReference>
<dbReference type="CDD" id="cd05780">
    <property type="entry name" value="DNA_polB_Kod1_like_exo"/>
    <property type="match status" value="1"/>
</dbReference>
<dbReference type="PRINTS" id="PR00106">
    <property type="entry name" value="DNAPOLB"/>
</dbReference>
<feature type="domain" description="DNA-directed DNA polymerase family B multifunctional" evidence="8">
    <location>
        <begin position="375"/>
        <end position="566"/>
    </location>
</feature>
<evidence type="ECO:0000259" key="8">
    <source>
        <dbReference type="Pfam" id="PF00136"/>
    </source>
</evidence>
<dbReference type="InterPro" id="IPR017964">
    <property type="entry name" value="DNA-dir_DNA_pol_B_CS"/>
</dbReference>
<evidence type="ECO:0000259" key="9">
    <source>
        <dbReference type="Pfam" id="PF03104"/>
    </source>
</evidence>
<gene>
    <name evidence="10" type="ORF">MTTB_02190</name>
</gene>
<dbReference type="Pfam" id="PF00136">
    <property type="entry name" value="DNA_pol_B"/>
    <property type="match status" value="1"/>
</dbReference>
<dbReference type="PANTHER" id="PTHR10322:SF23">
    <property type="entry name" value="DNA POLYMERASE DELTA CATALYTIC SUBUNIT"/>
    <property type="match status" value="1"/>
</dbReference>
<dbReference type="RefSeq" id="WP_282570371.1">
    <property type="nucleotide sequence ID" value="NZ_AP025698.1"/>
</dbReference>
<organism evidence="10 11">
    <name type="scientific">Methanothermobacter tenebrarum</name>
    <dbReference type="NCBI Taxonomy" id="680118"/>
    <lineage>
        <taxon>Archaea</taxon>
        <taxon>Methanobacteriati</taxon>
        <taxon>Methanobacteriota</taxon>
        <taxon>Methanomada group</taxon>
        <taxon>Methanobacteria</taxon>
        <taxon>Methanobacteriales</taxon>
        <taxon>Methanobacteriaceae</taxon>
        <taxon>Methanothermobacter</taxon>
    </lineage>
</organism>
<proteinExistence type="inferred from homology"/>
<dbReference type="SUPFAM" id="SSF53098">
    <property type="entry name" value="Ribonuclease H-like"/>
    <property type="match status" value="1"/>
</dbReference>
<keyword evidence="5 7" id="KW-0238">DNA-binding</keyword>
<dbReference type="InterPro" id="IPR006172">
    <property type="entry name" value="DNA-dir_DNA_pol_B"/>
</dbReference>
<keyword evidence="11" id="KW-1185">Reference proteome</keyword>
<dbReference type="EC" id="2.7.7.7" evidence="7"/>
<dbReference type="PANTHER" id="PTHR10322">
    <property type="entry name" value="DNA POLYMERASE CATALYTIC SUBUNIT"/>
    <property type="match status" value="1"/>
</dbReference>
<evidence type="ECO:0000256" key="7">
    <source>
        <dbReference type="RuleBase" id="RU000442"/>
    </source>
</evidence>